<organism evidence="2 3">
    <name type="scientific">Escallonia herrerae</name>
    <dbReference type="NCBI Taxonomy" id="1293975"/>
    <lineage>
        <taxon>Eukaryota</taxon>
        <taxon>Viridiplantae</taxon>
        <taxon>Streptophyta</taxon>
        <taxon>Embryophyta</taxon>
        <taxon>Tracheophyta</taxon>
        <taxon>Spermatophyta</taxon>
        <taxon>Magnoliopsida</taxon>
        <taxon>eudicotyledons</taxon>
        <taxon>Gunneridae</taxon>
        <taxon>Pentapetalae</taxon>
        <taxon>asterids</taxon>
        <taxon>campanulids</taxon>
        <taxon>Escalloniales</taxon>
        <taxon>Escalloniaceae</taxon>
        <taxon>Escallonia</taxon>
    </lineage>
</organism>
<keyword evidence="3" id="KW-1185">Reference proteome</keyword>
<comment type="caution">
    <text evidence="2">The sequence shown here is derived from an EMBL/GenBank/DDBJ whole genome shotgun (WGS) entry which is preliminary data.</text>
</comment>
<dbReference type="AlphaFoldDB" id="A0AA89AQ90"/>
<protein>
    <submittedName>
        <fullName evidence="2">Uncharacterized protein</fullName>
    </submittedName>
</protein>
<feature type="compositionally biased region" description="Basic and acidic residues" evidence="1">
    <location>
        <begin position="36"/>
        <end position="46"/>
    </location>
</feature>
<evidence type="ECO:0000313" key="3">
    <source>
        <dbReference type="Proteomes" id="UP001188597"/>
    </source>
</evidence>
<reference evidence="2" key="1">
    <citation type="submission" date="2022-12" db="EMBL/GenBank/DDBJ databases">
        <title>Draft genome assemblies for two species of Escallonia (Escalloniales).</title>
        <authorList>
            <person name="Chanderbali A."/>
            <person name="Dervinis C."/>
            <person name="Anghel I."/>
            <person name="Soltis D."/>
            <person name="Soltis P."/>
            <person name="Zapata F."/>
        </authorList>
    </citation>
    <scope>NUCLEOTIDE SEQUENCE</scope>
    <source>
        <strain evidence="2">UCBG64.0493</strain>
        <tissue evidence="2">Leaf</tissue>
    </source>
</reference>
<sequence length="72" mass="8472">MAWLSDLCQERDEVREKKTSKKRPKGLKAMGSMESDSERGLEKETKMDNCYSKEDFEGVKEMAIWSVWHENL</sequence>
<evidence type="ECO:0000313" key="2">
    <source>
        <dbReference type="EMBL" id="KAK3011072.1"/>
    </source>
</evidence>
<dbReference type="Proteomes" id="UP001188597">
    <property type="component" value="Unassembled WGS sequence"/>
</dbReference>
<dbReference type="EMBL" id="JAVXUP010001485">
    <property type="protein sequence ID" value="KAK3011072.1"/>
    <property type="molecule type" value="Genomic_DNA"/>
</dbReference>
<feature type="region of interest" description="Disordered" evidence="1">
    <location>
        <begin position="10"/>
        <end position="46"/>
    </location>
</feature>
<proteinExistence type="predicted"/>
<name>A0AA89AQ90_9ASTE</name>
<gene>
    <name evidence="2" type="ORF">RJ639_011123</name>
</gene>
<evidence type="ECO:0000256" key="1">
    <source>
        <dbReference type="SAM" id="MobiDB-lite"/>
    </source>
</evidence>
<accession>A0AA89AQ90</accession>